<dbReference type="RefSeq" id="WP_013567514.1">
    <property type="nucleotide sequence ID" value="NC_014963.1"/>
</dbReference>
<evidence type="ECO:0000256" key="2">
    <source>
        <dbReference type="SAM" id="SignalP"/>
    </source>
</evidence>
<evidence type="ECO:0000256" key="1">
    <source>
        <dbReference type="ARBA" id="ARBA00022729"/>
    </source>
</evidence>
<accession>E8V878</accession>
<dbReference type="KEGG" id="tsa:AciPR4_0948"/>
<organism evidence="3 4">
    <name type="scientific">Terriglobus saanensis (strain ATCC BAA-1853 / DSM 23119 / SP1PR4)</name>
    <dbReference type="NCBI Taxonomy" id="401053"/>
    <lineage>
        <taxon>Bacteria</taxon>
        <taxon>Pseudomonadati</taxon>
        <taxon>Acidobacteriota</taxon>
        <taxon>Terriglobia</taxon>
        <taxon>Terriglobales</taxon>
        <taxon>Acidobacteriaceae</taxon>
        <taxon>Terriglobus</taxon>
    </lineage>
</organism>
<dbReference type="OrthoDB" id="128646at2"/>
<dbReference type="Proteomes" id="UP000006844">
    <property type="component" value="Chromosome"/>
</dbReference>
<reference evidence="3 4" key="1">
    <citation type="journal article" date="2012" name="Stand. Genomic Sci.">
        <title>Complete genome sequence of Terriglobus saanensis type strain SP1PR4(T), an Acidobacteria from tundra soil.</title>
        <authorList>
            <person name="Rawat S.R."/>
            <person name="Mannisto M.K."/>
            <person name="Starovoytov V."/>
            <person name="Goodwin L."/>
            <person name="Nolan M."/>
            <person name="Hauser L."/>
            <person name="Land M."/>
            <person name="Davenport K.W."/>
            <person name="Woyke T."/>
            <person name="Haggblom M.M."/>
        </authorList>
    </citation>
    <scope>NUCLEOTIDE SEQUENCE</scope>
    <source>
        <strain evidence="4">ATCC BAA-1853 / DSM 23119 / SP1PR4</strain>
    </source>
</reference>
<protein>
    <recommendedName>
        <fullName evidence="5">Outer membrane lipoprotein-sorting protein</fullName>
    </recommendedName>
</protein>
<dbReference type="AlphaFoldDB" id="E8V878"/>
<name>E8V878_TERSS</name>
<keyword evidence="1 2" id="KW-0732">Signal</keyword>
<proteinExistence type="predicted"/>
<feature type="signal peptide" evidence="2">
    <location>
        <begin position="1"/>
        <end position="18"/>
    </location>
</feature>
<dbReference type="eggNOG" id="COG2834">
    <property type="taxonomic scope" value="Bacteria"/>
</dbReference>
<sequence>MKKLLLALIACVTLSAHAANSPDLEKVLRQLDAASAKFQSTEADFKWDFYERVVRDTTSQTGELYILRKSGQLEMGAVVKAPGRKILSFHGSALDVYDDSIKQTKHLDAGKDRAQYESFLTLGFGGSGKDLERVWDITFQGYETIDNVQTAKLDLVAKDAATRNNFSHITIWVDPTRGISLKQILETPSHDTRTNIYTNIRYNQKVNTKPYNLPKQ</sequence>
<dbReference type="EMBL" id="CP002467">
    <property type="protein sequence ID" value="ADV81781.1"/>
    <property type="molecule type" value="Genomic_DNA"/>
</dbReference>
<feature type="chain" id="PRO_5003229077" description="Outer membrane lipoprotein-sorting protein" evidence="2">
    <location>
        <begin position="19"/>
        <end position="216"/>
    </location>
</feature>
<evidence type="ECO:0000313" key="3">
    <source>
        <dbReference type="EMBL" id="ADV81781.1"/>
    </source>
</evidence>
<dbReference type="STRING" id="401053.AciPR4_0948"/>
<evidence type="ECO:0000313" key="4">
    <source>
        <dbReference type="Proteomes" id="UP000006844"/>
    </source>
</evidence>
<dbReference type="SUPFAM" id="SSF89392">
    <property type="entry name" value="Prokaryotic lipoproteins and lipoprotein localization factors"/>
    <property type="match status" value="1"/>
</dbReference>
<dbReference type="Gene3D" id="2.50.20.10">
    <property type="entry name" value="Lipoprotein localisation LolA/LolB/LppX"/>
    <property type="match status" value="1"/>
</dbReference>
<keyword evidence="4" id="KW-1185">Reference proteome</keyword>
<evidence type="ECO:0008006" key="5">
    <source>
        <dbReference type="Google" id="ProtNLM"/>
    </source>
</evidence>
<dbReference type="InterPro" id="IPR029046">
    <property type="entry name" value="LolA/LolB/LppX"/>
</dbReference>
<dbReference type="HOGENOM" id="CLU_1187857_0_0_0"/>
<gene>
    <name evidence="3" type="ordered locus">AciPR4_0948</name>
</gene>